<dbReference type="GeneID" id="24165119"/>
<dbReference type="AlphaFoldDB" id="A0A0D8JY81"/>
<sequence>MDLEENSDPESLLKVAQIEIFYYNQYRTAMKAYQYKAAEREQTTQVPNQSEFEKAQVQSQKTIGHLGQVSQQVTHHTEEKV</sequence>
<accession>A0A0D8JY81</accession>
<dbReference type="Proteomes" id="UP000001261">
    <property type="component" value="Unassembled WGS sequence"/>
</dbReference>
<name>A0A0D8JY81_COCIM</name>
<dbReference type="InParanoid" id="A0A0D8JY81"/>
<keyword evidence="2" id="KW-1185">Reference proteome</keyword>
<organism evidence="1 2">
    <name type="scientific">Coccidioides immitis (strain RS)</name>
    <name type="common">Valley fever fungus</name>
    <dbReference type="NCBI Taxonomy" id="246410"/>
    <lineage>
        <taxon>Eukaryota</taxon>
        <taxon>Fungi</taxon>
        <taxon>Dikarya</taxon>
        <taxon>Ascomycota</taxon>
        <taxon>Pezizomycotina</taxon>
        <taxon>Eurotiomycetes</taxon>
        <taxon>Eurotiomycetidae</taxon>
        <taxon>Onygenales</taxon>
        <taxon>Onygenaceae</taxon>
        <taxon>Coccidioides</taxon>
    </lineage>
</organism>
<gene>
    <name evidence="1" type="ORF">CIMG_13492</name>
</gene>
<dbReference type="VEuPathDB" id="FungiDB:CIMG_13492"/>
<proteinExistence type="predicted"/>
<evidence type="ECO:0000313" key="1">
    <source>
        <dbReference type="EMBL" id="KJF61208.1"/>
    </source>
</evidence>
<dbReference type="RefSeq" id="XP_004444609.1">
    <property type="nucleotide sequence ID" value="XM_004444552.1"/>
</dbReference>
<dbReference type="KEGG" id="cim:CIMG_13492"/>
<evidence type="ECO:0000313" key="2">
    <source>
        <dbReference type="Proteomes" id="UP000001261"/>
    </source>
</evidence>
<protein>
    <submittedName>
        <fullName evidence="1">Uncharacterized protein</fullName>
    </submittedName>
</protein>
<dbReference type="EMBL" id="GG704915">
    <property type="protein sequence ID" value="KJF61208.1"/>
    <property type="molecule type" value="Genomic_DNA"/>
</dbReference>
<reference evidence="2" key="1">
    <citation type="journal article" date="2009" name="Genome Res.">
        <title>Comparative genomic analyses of the human fungal pathogens Coccidioides and their relatives.</title>
        <authorList>
            <person name="Sharpton T.J."/>
            <person name="Stajich J.E."/>
            <person name="Rounsley S.D."/>
            <person name="Gardner M.J."/>
            <person name="Wortman J.R."/>
            <person name="Jordar V.S."/>
            <person name="Maiti R."/>
            <person name="Kodira C.D."/>
            <person name="Neafsey D.E."/>
            <person name="Zeng Q."/>
            <person name="Hung C.-Y."/>
            <person name="McMahan C."/>
            <person name="Muszewska A."/>
            <person name="Grynberg M."/>
            <person name="Mandel M.A."/>
            <person name="Kellner E.M."/>
            <person name="Barker B.M."/>
            <person name="Galgiani J.N."/>
            <person name="Orbach M.J."/>
            <person name="Kirkland T.N."/>
            <person name="Cole G.T."/>
            <person name="Henn M.R."/>
            <person name="Birren B.W."/>
            <person name="Taylor J.W."/>
        </authorList>
    </citation>
    <scope>NUCLEOTIDE SEQUENCE [LARGE SCALE GENOMIC DNA]</scope>
    <source>
        <strain evidence="2">RS</strain>
    </source>
</reference>
<reference evidence="2" key="2">
    <citation type="journal article" date="2010" name="Genome Res.">
        <title>Population genomic sequencing of Coccidioides fungi reveals recent hybridization and transposon control.</title>
        <authorList>
            <person name="Neafsey D.E."/>
            <person name="Barker B.M."/>
            <person name="Sharpton T.J."/>
            <person name="Stajich J.E."/>
            <person name="Park D.J."/>
            <person name="Whiston E."/>
            <person name="Hung C.-Y."/>
            <person name="McMahan C."/>
            <person name="White J."/>
            <person name="Sykes S."/>
            <person name="Heiman D."/>
            <person name="Young S."/>
            <person name="Zeng Q."/>
            <person name="Abouelleil A."/>
            <person name="Aftuck L."/>
            <person name="Bessette D."/>
            <person name="Brown A."/>
            <person name="FitzGerald M."/>
            <person name="Lui A."/>
            <person name="Macdonald J.P."/>
            <person name="Priest M."/>
            <person name="Orbach M.J."/>
            <person name="Galgiani J.N."/>
            <person name="Kirkland T.N."/>
            <person name="Cole G.T."/>
            <person name="Birren B.W."/>
            <person name="Henn M.R."/>
            <person name="Taylor J.W."/>
            <person name="Rounsley S.D."/>
        </authorList>
    </citation>
    <scope>GENOME REANNOTATION</scope>
    <source>
        <strain evidence="2">RS</strain>
    </source>
</reference>